<dbReference type="AlphaFoldDB" id="A0AAE4MBK0"/>
<comment type="caution">
    <text evidence="7">The sequence shown here is derived from an EMBL/GenBank/DDBJ whole genome shotgun (WGS) entry which is preliminary data.</text>
</comment>
<keyword evidence="3" id="KW-0285">Flavoprotein</keyword>
<feature type="domain" description="NADPH-dependent FMN reductase-like" evidence="6">
    <location>
        <begin position="4"/>
        <end position="106"/>
    </location>
</feature>
<sequence>MSKKILILNGSPRPKGNTAVLIDSFVKGAVSSGNSVTRFDLEKMDIHPCLGCLSGGKDPKSPCVQKDAMDEIYPIFKEAEVVVFASPMYFWSFTAQLKACVDRLFAVMESDLQSSSGKECILLMPAEEDSEKNFAPVVSYYQTLAENLGWKDVGMILAGGLMEVGDISGKPILLEAEALGRSVV</sequence>
<organism evidence="7 8">
    <name type="scientific">Methanorbis furvi</name>
    <dbReference type="NCBI Taxonomy" id="3028299"/>
    <lineage>
        <taxon>Archaea</taxon>
        <taxon>Methanobacteriati</taxon>
        <taxon>Methanobacteriota</taxon>
        <taxon>Stenosarchaea group</taxon>
        <taxon>Methanomicrobia</taxon>
        <taxon>Methanomicrobiales</taxon>
        <taxon>Methanocorpusculaceae</taxon>
        <taxon>Methanorbis</taxon>
    </lineage>
</organism>
<dbReference type="EMBL" id="JAWDKA010000001">
    <property type="protein sequence ID" value="MDV0441105.1"/>
    <property type="molecule type" value="Genomic_DNA"/>
</dbReference>
<dbReference type="RefSeq" id="WP_338093498.1">
    <property type="nucleotide sequence ID" value="NZ_JAWDKA010000001.1"/>
</dbReference>
<dbReference type="GO" id="GO:0016491">
    <property type="term" value="F:oxidoreductase activity"/>
    <property type="evidence" value="ECO:0007669"/>
    <property type="project" value="UniProtKB-KW"/>
</dbReference>
<dbReference type="SUPFAM" id="SSF52218">
    <property type="entry name" value="Flavoproteins"/>
    <property type="match status" value="1"/>
</dbReference>
<dbReference type="InterPro" id="IPR051796">
    <property type="entry name" value="ISF_SsuE-like"/>
</dbReference>
<reference evidence="7" key="1">
    <citation type="submission" date="2023-06" db="EMBL/GenBank/DDBJ databases">
        <title>Genome sequence of Methancorpusculaceae sp. Ag1.</title>
        <authorList>
            <person name="Protasov E."/>
            <person name="Platt K."/>
            <person name="Poehlein A."/>
            <person name="Daniel R."/>
            <person name="Brune A."/>
        </authorList>
    </citation>
    <scope>NUCLEOTIDE SEQUENCE</scope>
    <source>
        <strain evidence="7">Ag1</strain>
    </source>
</reference>
<dbReference type="Gene3D" id="3.40.50.360">
    <property type="match status" value="1"/>
</dbReference>
<dbReference type="PANTHER" id="PTHR43278:SF2">
    <property type="entry name" value="IRON-SULFUR FLAVOPROTEIN"/>
    <property type="match status" value="1"/>
</dbReference>
<evidence type="ECO:0000313" key="7">
    <source>
        <dbReference type="EMBL" id="MDV0441105.1"/>
    </source>
</evidence>
<evidence type="ECO:0000256" key="5">
    <source>
        <dbReference type="ARBA" id="ARBA00038292"/>
    </source>
</evidence>
<evidence type="ECO:0000259" key="6">
    <source>
        <dbReference type="Pfam" id="PF03358"/>
    </source>
</evidence>
<dbReference type="Pfam" id="PF03358">
    <property type="entry name" value="FMN_red"/>
    <property type="match status" value="1"/>
</dbReference>
<gene>
    <name evidence="7" type="primary">azoR_1</name>
    <name evidence="7" type="ORF">McpAg1_02840</name>
</gene>
<dbReference type="EC" id="1.7.1.17" evidence="7"/>
<accession>A0AAE4MBK0</accession>
<dbReference type="PANTHER" id="PTHR43278">
    <property type="entry name" value="NAD(P)H-DEPENDENT FMN-CONTAINING OXIDOREDUCTASE YWQN-RELATED"/>
    <property type="match status" value="1"/>
</dbReference>
<dbReference type="Proteomes" id="UP001273136">
    <property type="component" value="Unassembled WGS sequence"/>
</dbReference>
<keyword evidence="7" id="KW-0560">Oxidoreductase</keyword>
<keyword evidence="8" id="KW-1185">Reference proteome</keyword>
<proteinExistence type="inferred from homology"/>
<comment type="cofactor">
    <cofactor evidence="2">
        <name>[4Fe-4S] cluster</name>
        <dbReference type="ChEBI" id="CHEBI:49883"/>
    </cofactor>
</comment>
<evidence type="ECO:0000256" key="1">
    <source>
        <dbReference type="ARBA" id="ARBA00001917"/>
    </source>
</evidence>
<comment type="similarity">
    <text evidence="5">Belongs to the SsuE family. Isf subfamily.</text>
</comment>
<name>A0AAE4MBK0_9EURY</name>
<dbReference type="InterPro" id="IPR029039">
    <property type="entry name" value="Flavoprotein-like_sf"/>
</dbReference>
<evidence type="ECO:0000313" key="8">
    <source>
        <dbReference type="Proteomes" id="UP001273136"/>
    </source>
</evidence>
<dbReference type="InterPro" id="IPR005025">
    <property type="entry name" value="FMN_Rdtase-like_dom"/>
</dbReference>
<comment type="cofactor">
    <cofactor evidence="1">
        <name>FMN</name>
        <dbReference type="ChEBI" id="CHEBI:58210"/>
    </cofactor>
</comment>
<keyword evidence="4" id="KW-0288">FMN</keyword>
<protein>
    <submittedName>
        <fullName evidence="7">FMN-dependent NADH-azoreductase</fullName>
        <ecNumber evidence="7">1.7.1.17</ecNumber>
    </submittedName>
</protein>
<evidence type="ECO:0000256" key="3">
    <source>
        <dbReference type="ARBA" id="ARBA00022630"/>
    </source>
</evidence>
<evidence type="ECO:0000256" key="2">
    <source>
        <dbReference type="ARBA" id="ARBA00001966"/>
    </source>
</evidence>
<evidence type="ECO:0000256" key="4">
    <source>
        <dbReference type="ARBA" id="ARBA00022643"/>
    </source>
</evidence>